<keyword evidence="3" id="KW-1133">Transmembrane helix</keyword>
<dbReference type="GO" id="GO:0007165">
    <property type="term" value="P:signal transduction"/>
    <property type="evidence" value="ECO:0007669"/>
    <property type="project" value="UniProtKB-KW"/>
</dbReference>
<gene>
    <name evidence="5" type="ORF">DES38_10113</name>
</gene>
<dbReference type="RefSeq" id="WP_170114255.1">
    <property type="nucleotide sequence ID" value="NZ_QJJR01000001.1"/>
</dbReference>
<comment type="caution">
    <text evidence="5">The sequence shown here is derived from an EMBL/GenBank/DDBJ whole genome shotgun (WGS) entry which is preliminary data.</text>
</comment>
<dbReference type="Gene3D" id="1.10.287.950">
    <property type="entry name" value="Methyl-accepting chemotaxis protein"/>
    <property type="match status" value="1"/>
</dbReference>
<keyword evidence="6" id="KW-1185">Reference proteome</keyword>
<keyword evidence="1 2" id="KW-0807">Transducer</keyword>
<feature type="transmembrane region" description="Helical" evidence="3">
    <location>
        <begin position="45"/>
        <end position="68"/>
    </location>
</feature>
<keyword evidence="3" id="KW-0472">Membrane</keyword>
<dbReference type="EMBL" id="QJJR01000001">
    <property type="protein sequence ID" value="PXW92935.1"/>
    <property type="molecule type" value="Genomic_DNA"/>
</dbReference>
<dbReference type="SMART" id="SM00283">
    <property type="entry name" value="MA"/>
    <property type="match status" value="1"/>
</dbReference>
<evidence type="ECO:0000256" key="3">
    <source>
        <dbReference type="SAM" id="Phobius"/>
    </source>
</evidence>
<evidence type="ECO:0000313" key="5">
    <source>
        <dbReference type="EMBL" id="PXW92935.1"/>
    </source>
</evidence>
<keyword evidence="3" id="KW-0812">Transmembrane</keyword>
<feature type="transmembrane region" description="Helical" evidence="3">
    <location>
        <begin position="128"/>
        <end position="148"/>
    </location>
</feature>
<dbReference type="InterPro" id="IPR004089">
    <property type="entry name" value="MCPsignal_dom"/>
</dbReference>
<evidence type="ECO:0000313" key="6">
    <source>
        <dbReference type="Proteomes" id="UP000247922"/>
    </source>
</evidence>
<reference evidence="5 6" key="1">
    <citation type="submission" date="2018-05" db="EMBL/GenBank/DDBJ databases">
        <title>Genomic Encyclopedia of Type Strains, Phase IV (KMG-IV): sequencing the most valuable type-strain genomes for metagenomic binning, comparative biology and taxonomic classification.</title>
        <authorList>
            <person name="Goeker M."/>
        </authorList>
    </citation>
    <scope>NUCLEOTIDE SEQUENCE [LARGE SCALE GENOMIC DNA]</scope>
    <source>
        <strain evidence="5 6">DSM 22440</strain>
    </source>
</reference>
<dbReference type="SUPFAM" id="SSF58104">
    <property type="entry name" value="Methyl-accepting chemotaxis protein (MCP) signaling domain"/>
    <property type="match status" value="1"/>
</dbReference>
<dbReference type="GO" id="GO:0016020">
    <property type="term" value="C:membrane"/>
    <property type="evidence" value="ECO:0007669"/>
    <property type="project" value="InterPro"/>
</dbReference>
<dbReference type="Proteomes" id="UP000247922">
    <property type="component" value="Unassembled WGS sequence"/>
</dbReference>
<feature type="transmembrane region" description="Helical" evidence="3">
    <location>
        <begin position="77"/>
        <end position="94"/>
    </location>
</feature>
<evidence type="ECO:0000256" key="2">
    <source>
        <dbReference type="PROSITE-ProRule" id="PRU00284"/>
    </source>
</evidence>
<dbReference type="Pfam" id="PF00015">
    <property type="entry name" value="MCPsignal"/>
    <property type="match status" value="1"/>
</dbReference>
<dbReference type="AlphaFoldDB" id="A0A2V3WF95"/>
<sequence length="506" mass="55427">MQKHKLMLGLSAVTLLIMGAVHIIHNFNLIEMINTHGETMTKPSYYSLVSLIFLALPIILFVLSLILFKLKPEHKSLYLLITLTLTFASIATIMGGDGRVEYHFSLFMVVAMLAYYEKIYLVLTMTTIFVGQHLLGFFVPAVSIFVYGTDSYTFSMVLIHAIFLLVTASATLLQIRAKEQQVKSLEGVNEGNADIFKRVVQELSNTSDHVYDTAKSLNNNGRETTDVSLEIATAIQEVKLGANNQIAGADASIEKIADVTAAIHQIATSTSSIVDASRLMMDESNEGQGMLKQTASQMASFDTTFKELSSVLHSLTERSKDIENIITVITDISNQTNLLALNAAIEAARAGEAGKGFAVVADEVRKLAEETEKSAEKVTTIIADIQDDAKQANNSMEAGTGELSKTQTAIQAIRDKFEKIITAAKDVDHEVNETAATTEEISANADEVLQKVDQLTKIATETAGYAEAVETKALHQHELIEETNKMADFLNEQVNQLNKLINDLKQ</sequence>
<feature type="transmembrane region" description="Helical" evidence="3">
    <location>
        <begin position="154"/>
        <end position="173"/>
    </location>
</feature>
<organism evidence="5 6">
    <name type="scientific">Streptohalobacillus salinus</name>
    <dbReference type="NCBI Taxonomy" id="621096"/>
    <lineage>
        <taxon>Bacteria</taxon>
        <taxon>Bacillati</taxon>
        <taxon>Bacillota</taxon>
        <taxon>Bacilli</taxon>
        <taxon>Bacillales</taxon>
        <taxon>Bacillaceae</taxon>
        <taxon>Streptohalobacillus</taxon>
    </lineage>
</organism>
<proteinExistence type="predicted"/>
<dbReference type="CDD" id="cd11386">
    <property type="entry name" value="MCP_signal"/>
    <property type="match status" value="1"/>
</dbReference>
<feature type="domain" description="Methyl-accepting transducer" evidence="4">
    <location>
        <begin position="220"/>
        <end position="456"/>
    </location>
</feature>
<dbReference type="PROSITE" id="PS50111">
    <property type="entry name" value="CHEMOTAXIS_TRANSDUC_2"/>
    <property type="match status" value="1"/>
</dbReference>
<accession>A0A2V3WF95</accession>
<protein>
    <submittedName>
        <fullName evidence="5">Methyl-accepting chemotaxis protein</fullName>
    </submittedName>
</protein>
<dbReference type="PANTHER" id="PTHR32089">
    <property type="entry name" value="METHYL-ACCEPTING CHEMOTAXIS PROTEIN MCPB"/>
    <property type="match status" value="1"/>
</dbReference>
<feature type="transmembrane region" description="Helical" evidence="3">
    <location>
        <begin position="100"/>
        <end position="116"/>
    </location>
</feature>
<feature type="transmembrane region" description="Helical" evidence="3">
    <location>
        <begin position="7"/>
        <end position="25"/>
    </location>
</feature>
<name>A0A2V3WF95_9BACI</name>
<dbReference type="PANTHER" id="PTHR32089:SF114">
    <property type="entry name" value="METHYL-ACCEPTING CHEMOTAXIS PROTEIN MCPB"/>
    <property type="match status" value="1"/>
</dbReference>
<evidence type="ECO:0000256" key="1">
    <source>
        <dbReference type="ARBA" id="ARBA00023224"/>
    </source>
</evidence>
<evidence type="ECO:0000259" key="4">
    <source>
        <dbReference type="PROSITE" id="PS50111"/>
    </source>
</evidence>